<comment type="caution">
    <text evidence="1">The sequence shown here is derived from an EMBL/GenBank/DDBJ whole genome shotgun (WGS) entry which is preliminary data.</text>
</comment>
<keyword evidence="2" id="KW-1185">Reference proteome</keyword>
<evidence type="ECO:0000313" key="2">
    <source>
        <dbReference type="Proteomes" id="UP000774617"/>
    </source>
</evidence>
<dbReference type="EMBL" id="JAGTJR010000015">
    <property type="protein sequence ID" value="KAH7048221.1"/>
    <property type="molecule type" value="Genomic_DNA"/>
</dbReference>
<dbReference type="InterPro" id="IPR015075">
    <property type="entry name" value="AtaL"/>
</dbReference>
<gene>
    <name evidence="1" type="ORF">B0J12DRAFT_728895</name>
</gene>
<reference evidence="1 2" key="1">
    <citation type="journal article" date="2021" name="Nat. Commun.">
        <title>Genetic determinants of endophytism in the Arabidopsis root mycobiome.</title>
        <authorList>
            <person name="Mesny F."/>
            <person name="Miyauchi S."/>
            <person name="Thiergart T."/>
            <person name="Pickel B."/>
            <person name="Atanasova L."/>
            <person name="Karlsson M."/>
            <person name="Huettel B."/>
            <person name="Barry K.W."/>
            <person name="Haridas S."/>
            <person name="Chen C."/>
            <person name="Bauer D."/>
            <person name="Andreopoulos W."/>
            <person name="Pangilinan J."/>
            <person name="LaButti K."/>
            <person name="Riley R."/>
            <person name="Lipzen A."/>
            <person name="Clum A."/>
            <person name="Drula E."/>
            <person name="Henrissat B."/>
            <person name="Kohler A."/>
            <person name="Grigoriev I.V."/>
            <person name="Martin F.M."/>
            <person name="Hacquard S."/>
        </authorList>
    </citation>
    <scope>NUCLEOTIDE SEQUENCE [LARGE SCALE GENOMIC DNA]</scope>
    <source>
        <strain evidence="1 2">MPI-SDFR-AT-0080</strain>
    </source>
</reference>
<dbReference type="Pfam" id="PF08982">
    <property type="entry name" value="AtaL"/>
    <property type="match status" value="1"/>
</dbReference>
<organism evidence="1 2">
    <name type="scientific">Macrophomina phaseolina</name>
    <dbReference type="NCBI Taxonomy" id="35725"/>
    <lineage>
        <taxon>Eukaryota</taxon>
        <taxon>Fungi</taxon>
        <taxon>Dikarya</taxon>
        <taxon>Ascomycota</taxon>
        <taxon>Pezizomycotina</taxon>
        <taxon>Dothideomycetes</taxon>
        <taxon>Dothideomycetes incertae sedis</taxon>
        <taxon>Botryosphaeriales</taxon>
        <taxon>Botryosphaeriaceae</taxon>
        <taxon>Macrophomina</taxon>
    </lineage>
</organism>
<evidence type="ECO:0000313" key="1">
    <source>
        <dbReference type="EMBL" id="KAH7048221.1"/>
    </source>
</evidence>
<dbReference type="Proteomes" id="UP000774617">
    <property type="component" value="Unassembled WGS sequence"/>
</dbReference>
<evidence type="ECO:0008006" key="3">
    <source>
        <dbReference type="Google" id="ProtNLM"/>
    </source>
</evidence>
<dbReference type="Gene3D" id="3.30.530.20">
    <property type="match status" value="1"/>
</dbReference>
<name>A0ABQ8G8A9_9PEZI</name>
<dbReference type="InterPro" id="IPR023393">
    <property type="entry name" value="START-like_dom_sf"/>
</dbReference>
<accession>A0ABQ8G8A9</accession>
<proteinExistence type="predicted"/>
<protein>
    <recommendedName>
        <fullName evidence="3">DUF1857-domain-containing protein</fullName>
    </recommendedName>
</protein>
<dbReference type="SUPFAM" id="SSF55961">
    <property type="entry name" value="Bet v1-like"/>
    <property type="match status" value="1"/>
</dbReference>
<sequence>MSPKDIFVKDPVINVSVTLPVNPPGSTDVLTADDVWAGLLHQQRYSQEYVPHITHVDITEKTIISETTTSYKRVTTLSQEAYPNTPPLVQDVIVVDRLKIESYTHSNNTLAIATMSVGETDADIYYSLSYERPVEGVNANSAEAEKMRGEFIALARKNIQLCIDLTRKYKAEGKYTNVGRFV</sequence>